<proteinExistence type="predicted"/>
<protein>
    <submittedName>
        <fullName evidence="1">Uncharacterized protein</fullName>
    </submittedName>
</protein>
<gene>
    <name evidence="1" type="ORF">METZ01_LOCUS410742</name>
</gene>
<reference evidence="1" key="1">
    <citation type="submission" date="2018-05" db="EMBL/GenBank/DDBJ databases">
        <authorList>
            <person name="Lanie J.A."/>
            <person name="Ng W.-L."/>
            <person name="Kazmierczak K.M."/>
            <person name="Andrzejewski T.M."/>
            <person name="Davidsen T.M."/>
            <person name="Wayne K.J."/>
            <person name="Tettelin H."/>
            <person name="Glass J.I."/>
            <person name="Rusch D."/>
            <person name="Podicherti R."/>
            <person name="Tsui H.-C.T."/>
            <person name="Winkler M.E."/>
        </authorList>
    </citation>
    <scope>NUCLEOTIDE SEQUENCE</scope>
</reference>
<accession>A0A382WID9</accession>
<organism evidence="1">
    <name type="scientific">marine metagenome</name>
    <dbReference type="NCBI Taxonomy" id="408172"/>
    <lineage>
        <taxon>unclassified sequences</taxon>
        <taxon>metagenomes</taxon>
        <taxon>ecological metagenomes</taxon>
    </lineage>
</organism>
<name>A0A382WID9_9ZZZZ</name>
<dbReference type="AlphaFoldDB" id="A0A382WID9"/>
<dbReference type="EMBL" id="UINC01159665">
    <property type="protein sequence ID" value="SVD57888.1"/>
    <property type="molecule type" value="Genomic_DNA"/>
</dbReference>
<evidence type="ECO:0000313" key="1">
    <source>
        <dbReference type="EMBL" id="SVD57888.1"/>
    </source>
</evidence>
<sequence length="40" mass="4599">MTTEINFKMVQKTTCIPVSVATKMNSELSLYLNDQHMLHT</sequence>